<evidence type="ECO:0000256" key="3">
    <source>
        <dbReference type="ARBA" id="ARBA00022679"/>
    </source>
</evidence>
<accession>A0A2M7RAL1</accession>
<name>A0A2M7RAL1_9BACT</name>
<proteinExistence type="inferred from homology"/>
<dbReference type="EMBL" id="PFMA01000023">
    <property type="protein sequence ID" value="PIY93587.1"/>
    <property type="molecule type" value="Genomic_DNA"/>
</dbReference>
<evidence type="ECO:0000313" key="6">
    <source>
        <dbReference type="Proteomes" id="UP000229449"/>
    </source>
</evidence>
<evidence type="ECO:0000256" key="2">
    <source>
        <dbReference type="ARBA" id="ARBA00022676"/>
    </source>
</evidence>
<dbReference type="AlphaFoldDB" id="A0A2M7RAL1"/>
<organism evidence="5 6">
    <name type="scientific">Candidatus Magasanikbacteria bacterium CG_4_10_14_0_8_um_filter_32_14</name>
    <dbReference type="NCBI Taxonomy" id="1974640"/>
    <lineage>
        <taxon>Bacteria</taxon>
        <taxon>Candidatus Magasanikiibacteriota</taxon>
    </lineage>
</organism>
<dbReference type="Proteomes" id="UP000229449">
    <property type="component" value="Unassembled WGS sequence"/>
</dbReference>
<feature type="domain" description="Glycosyltransferase 2-like" evidence="4">
    <location>
        <begin position="6"/>
        <end position="145"/>
    </location>
</feature>
<dbReference type="SUPFAM" id="SSF53448">
    <property type="entry name" value="Nucleotide-diphospho-sugar transferases"/>
    <property type="match status" value="1"/>
</dbReference>
<keyword evidence="3" id="KW-0808">Transferase</keyword>
<protein>
    <recommendedName>
        <fullName evidence="4">Glycosyltransferase 2-like domain-containing protein</fullName>
    </recommendedName>
</protein>
<evidence type="ECO:0000256" key="1">
    <source>
        <dbReference type="ARBA" id="ARBA00006739"/>
    </source>
</evidence>
<keyword evidence="2" id="KW-0328">Glycosyltransferase</keyword>
<dbReference type="InterPro" id="IPR050834">
    <property type="entry name" value="Glycosyltransf_2"/>
</dbReference>
<dbReference type="Pfam" id="PF00535">
    <property type="entry name" value="Glycos_transf_2"/>
    <property type="match status" value="1"/>
</dbReference>
<dbReference type="InterPro" id="IPR029044">
    <property type="entry name" value="Nucleotide-diphossugar_trans"/>
</dbReference>
<evidence type="ECO:0000313" key="5">
    <source>
        <dbReference type="EMBL" id="PIY93587.1"/>
    </source>
</evidence>
<dbReference type="PANTHER" id="PTHR43685">
    <property type="entry name" value="GLYCOSYLTRANSFERASE"/>
    <property type="match status" value="1"/>
</dbReference>
<comment type="similarity">
    <text evidence="1">Belongs to the glycosyltransferase 2 family.</text>
</comment>
<sequence length="262" mass="30442">MAIKISIIMLTYNRARYLPMAIDSVFSQSFSDWELIVVDGGSTDDTENLIKNYQDKDSRIVYIRKDKVLGISKCRNVGLNLAKGEYIAVLDSDDIWCDKEKLAKQLDFLLKNSDCFLVGGGVIVIDEHGVEKSRYLHAITDEEIKKQILLRNQFAHSAVLYRRDKAQAVGGYALDVKIGEEYDLWLRMGRFGTFYNLKDYVVNYRIHNQGACVVDRLGGALDTLKIIKKYRHNYPNYFLAWIKAILRMGYYLWLKFTDRFRF</sequence>
<dbReference type="Gene3D" id="3.90.550.10">
    <property type="entry name" value="Spore Coat Polysaccharide Biosynthesis Protein SpsA, Chain A"/>
    <property type="match status" value="1"/>
</dbReference>
<dbReference type="InterPro" id="IPR001173">
    <property type="entry name" value="Glyco_trans_2-like"/>
</dbReference>
<reference evidence="6" key="1">
    <citation type="submission" date="2017-09" db="EMBL/GenBank/DDBJ databases">
        <title>Depth-based differentiation of microbial function through sediment-hosted aquifers and enrichment of novel symbionts in the deep terrestrial subsurface.</title>
        <authorList>
            <person name="Probst A.J."/>
            <person name="Ladd B."/>
            <person name="Jarett J.K."/>
            <person name="Geller-Mcgrath D.E."/>
            <person name="Sieber C.M.K."/>
            <person name="Emerson J.B."/>
            <person name="Anantharaman K."/>
            <person name="Thomas B.C."/>
            <person name="Malmstrom R."/>
            <person name="Stieglmeier M."/>
            <person name="Klingl A."/>
            <person name="Woyke T."/>
            <person name="Ryan C.M."/>
            <person name="Banfield J.F."/>
        </authorList>
    </citation>
    <scope>NUCLEOTIDE SEQUENCE [LARGE SCALE GENOMIC DNA]</scope>
</reference>
<gene>
    <name evidence="5" type="ORF">COY69_00800</name>
</gene>
<dbReference type="GO" id="GO:0016757">
    <property type="term" value="F:glycosyltransferase activity"/>
    <property type="evidence" value="ECO:0007669"/>
    <property type="project" value="UniProtKB-KW"/>
</dbReference>
<dbReference type="PANTHER" id="PTHR43685:SF5">
    <property type="entry name" value="GLYCOSYLTRANSFERASE EPSE-RELATED"/>
    <property type="match status" value="1"/>
</dbReference>
<evidence type="ECO:0000259" key="4">
    <source>
        <dbReference type="Pfam" id="PF00535"/>
    </source>
</evidence>
<comment type="caution">
    <text evidence="5">The sequence shown here is derived from an EMBL/GenBank/DDBJ whole genome shotgun (WGS) entry which is preliminary data.</text>
</comment>